<accession>A0ABD1S2L9</accession>
<organism evidence="2 4">
    <name type="scientific">Forsythia ovata</name>
    <dbReference type="NCBI Taxonomy" id="205694"/>
    <lineage>
        <taxon>Eukaryota</taxon>
        <taxon>Viridiplantae</taxon>
        <taxon>Streptophyta</taxon>
        <taxon>Embryophyta</taxon>
        <taxon>Tracheophyta</taxon>
        <taxon>Spermatophyta</taxon>
        <taxon>Magnoliopsida</taxon>
        <taxon>eudicotyledons</taxon>
        <taxon>Gunneridae</taxon>
        <taxon>Pentapetalae</taxon>
        <taxon>asterids</taxon>
        <taxon>lamiids</taxon>
        <taxon>Lamiales</taxon>
        <taxon>Oleaceae</taxon>
        <taxon>Forsythieae</taxon>
        <taxon>Forsythia</taxon>
    </lineage>
</organism>
<comment type="caution">
    <text evidence="2">The sequence shown here is derived from an EMBL/GenBank/DDBJ whole genome shotgun (WGS) entry which is preliminary data.</text>
</comment>
<evidence type="ECO:0000313" key="4">
    <source>
        <dbReference type="Proteomes" id="UP001604277"/>
    </source>
</evidence>
<gene>
    <name evidence="2" type="ORF">Fot_38458</name>
    <name evidence="3" type="ORF">Fot_38632</name>
</gene>
<dbReference type="AlphaFoldDB" id="A0ABD1S2L9"/>
<feature type="region of interest" description="Disordered" evidence="1">
    <location>
        <begin position="25"/>
        <end position="101"/>
    </location>
</feature>
<keyword evidence="4" id="KW-1185">Reference proteome</keyword>
<name>A0ABD1S2L9_9LAMI</name>
<reference evidence="4" key="2">
    <citation type="submission" date="2024-07" db="EMBL/GenBank/DDBJ databases">
        <title>Two chromosome-level genome assemblies of Korean endemic species Abeliophyllum distichum and Forsythia ovata (Oleaceae).</title>
        <authorList>
            <person name="Jang H."/>
        </authorList>
    </citation>
    <scope>NUCLEOTIDE SEQUENCE [LARGE SCALE GENOMIC DNA]</scope>
</reference>
<protein>
    <submittedName>
        <fullName evidence="2">FIP1[V]-like protein</fullName>
    </submittedName>
</protein>
<proteinExistence type="predicted"/>
<sequence>MVETNFDLEYDPDLPPKLAAAVGIQDIPSKNTNLGKTDVGTKDLTRAHGRPPLTDDDDDVVEQQEDDSLSEDLRDIDETDDLQQDDTDRHHGFSHMNDGNKRDLVGRREKFVDSVYDDEIVEDDILHIPSEEPEKYHPCWELGVLREER</sequence>
<dbReference type="Proteomes" id="UP001604277">
    <property type="component" value="Unassembled WGS sequence"/>
</dbReference>
<reference evidence="2" key="1">
    <citation type="submission" date="2024-07" db="EMBL/GenBank/DDBJ databases">
        <title>Two chromosome-level genome assemblies of Korean endemic species Abeliophyllum distichum and Forsythia ovata (Oleaceae).</title>
        <authorList>
            <person name="Mun J.H."/>
        </authorList>
    </citation>
    <scope>NUCLEOTIDE SEQUENCE</scope>
    <source>
        <strain evidence="2">KNKB202402200001</strain>
        <tissue evidence="2">Leaf</tissue>
    </source>
</reference>
<evidence type="ECO:0000313" key="3">
    <source>
        <dbReference type="EMBL" id="KAL2494875.1"/>
    </source>
</evidence>
<evidence type="ECO:0000313" key="2">
    <source>
        <dbReference type="EMBL" id="KAL2494701.1"/>
    </source>
</evidence>
<dbReference type="EMBL" id="JBFOLJ010000011">
    <property type="protein sequence ID" value="KAL2494701.1"/>
    <property type="molecule type" value="Genomic_DNA"/>
</dbReference>
<evidence type="ECO:0000256" key="1">
    <source>
        <dbReference type="SAM" id="MobiDB-lite"/>
    </source>
</evidence>
<dbReference type="EMBL" id="JBFOLJ010000011">
    <property type="protein sequence ID" value="KAL2494875.1"/>
    <property type="molecule type" value="Genomic_DNA"/>
</dbReference>
<feature type="compositionally biased region" description="Acidic residues" evidence="1">
    <location>
        <begin position="54"/>
        <end position="85"/>
    </location>
</feature>